<dbReference type="InterPro" id="IPR026960">
    <property type="entry name" value="RVT-Znf"/>
</dbReference>
<name>A0AAE1YE55_9LAMI</name>
<dbReference type="Proteomes" id="UP001293254">
    <property type="component" value="Unassembled WGS sequence"/>
</dbReference>
<keyword evidence="3" id="KW-1185">Reference proteome</keyword>
<protein>
    <recommendedName>
        <fullName evidence="1">Reverse transcriptase zinc-binding domain-containing protein</fullName>
    </recommendedName>
</protein>
<gene>
    <name evidence="2" type="ORF">Salat_1154200</name>
</gene>
<accession>A0AAE1YE55</accession>
<dbReference type="AlphaFoldDB" id="A0AAE1YE55"/>
<reference evidence="2" key="1">
    <citation type="submission" date="2020-06" db="EMBL/GenBank/DDBJ databases">
        <authorList>
            <person name="Li T."/>
            <person name="Hu X."/>
            <person name="Zhang T."/>
            <person name="Song X."/>
            <person name="Zhang H."/>
            <person name="Dai N."/>
            <person name="Sheng W."/>
            <person name="Hou X."/>
            <person name="Wei L."/>
        </authorList>
    </citation>
    <scope>NUCLEOTIDE SEQUENCE</scope>
    <source>
        <strain evidence="2">3651</strain>
        <tissue evidence="2">Leaf</tissue>
    </source>
</reference>
<proteinExistence type="predicted"/>
<sequence>MRVLLWKVCSEALPTLASLRRRRSDIDSECTGCGVETETIRHVLIECHFARQFWALSQMPWQCLSDWQSSAADWVFQVLQRLDGTDAVCFCGGIWKIWQDRCCRVMEGKTQSPAAAWHELTAILDGYQAARRSTRFRHTVGSTAG</sequence>
<dbReference type="Pfam" id="PF13966">
    <property type="entry name" value="zf-RVT"/>
    <property type="match status" value="1"/>
</dbReference>
<reference evidence="2" key="2">
    <citation type="journal article" date="2024" name="Plant">
        <title>Genomic evolution and insights into agronomic trait innovations of Sesamum species.</title>
        <authorList>
            <person name="Miao H."/>
            <person name="Wang L."/>
            <person name="Qu L."/>
            <person name="Liu H."/>
            <person name="Sun Y."/>
            <person name="Le M."/>
            <person name="Wang Q."/>
            <person name="Wei S."/>
            <person name="Zheng Y."/>
            <person name="Lin W."/>
            <person name="Duan Y."/>
            <person name="Cao H."/>
            <person name="Xiong S."/>
            <person name="Wang X."/>
            <person name="Wei L."/>
            <person name="Li C."/>
            <person name="Ma Q."/>
            <person name="Ju M."/>
            <person name="Zhao R."/>
            <person name="Li G."/>
            <person name="Mu C."/>
            <person name="Tian Q."/>
            <person name="Mei H."/>
            <person name="Zhang T."/>
            <person name="Gao T."/>
            <person name="Zhang H."/>
        </authorList>
    </citation>
    <scope>NUCLEOTIDE SEQUENCE</scope>
    <source>
        <strain evidence="2">3651</strain>
    </source>
</reference>
<evidence type="ECO:0000313" key="3">
    <source>
        <dbReference type="Proteomes" id="UP001293254"/>
    </source>
</evidence>
<organism evidence="2 3">
    <name type="scientific">Sesamum alatum</name>
    <dbReference type="NCBI Taxonomy" id="300844"/>
    <lineage>
        <taxon>Eukaryota</taxon>
        <taxon>Viridiplantae</taxon>
        <taxon>Streptophyta</taxon>
        <taxon>Embryophyta</taxon>
        <taxon>Tracheophyta</taxon>
        <taxon>Spermatophyta</taxon>
        <taxon>Magnoliopsida</taxon>
        <taxon>eudicotyledons</taxon>
        <taxon>Gunneridae</taxon>
        <taxon>Pentapetalae</taxon>
        <taxon>asterids</taxon>
        <taxon>lamiids</taxon>
        <taxon>Lamiales</taxon>
        <taxon>Pedaliaceae</taxon>
        <taxon>Sesamum</taxon>
    </lineage>
</organism>
<evidence type="ECO:0000313" key="2">
    <source>
        <dbReference type="EMBL" id="KAK4428544.1"/>
    </source>
</evidence>
<comment type="caution">
    <text evidence="2">The sequence shown here is derived from an EMBL/GenBank/DDBJ whole genome shotgun (WGS) entry which is preliminary data.</text>
</comment>
<evidence type="ECO:0000259" key="1">
    <source>
        <dbReference type="Pfam" id="PF13966"/>
    </source>
</evidence>
<dbReference type="EMBL" id="JACGWO010000004">
    <property type="protein sequence ID" value="KAK4428544.1"/>
    <property type="molecule type" value="Genomic_DNA"/>
</dbReference>
<feature type="domain" description="Reverse transcriptase zinc-binding" evidence="1">
    <location>
        <begin position="1"/>
        <end position="54"/>
    </location>
</feature>